<dbReference type="GO" id="GO:0035721">
    <property type="term" value="P:intraciliary retrograde transport"/>
    <property type="evidence" value="ECO:0007669"/>
    <property type="project" value="TreeGrafter"/>
</dbReference>
<organism evidence="9 10">
    <name type="scientific">Rhodnius prolixus</name>
    <name type="common">Triatomid bug</name>
    <dbReference type="NCBI Taxonomy" id="13249"/>
    <lineage>
        <taxon>Eukaryota</taxon>
        <taxon>Metazoa</taxon>
        <taxon>Ecdysozoa</taxon>
        <taxon>Arthropoda</taxon>
        <taxon>Hexapoda</taxon>
        <taxon>Insecta</taxon>
        <taxon>Pterygota</taxon>
        <taxon>Neoptera</taxon>
        <taxon>Paraneoptera</taxon>
        <taxon>Hemiptera</taxon>
        <taxon>Heteroptera</taxon>
        <taxon>Panheteroptera</taxon>
        <taxon>Cimicomorpha</taxon>
        <taxon>Reduviidae</taxon>
        <taxon>Triatominae</taxon>
        <taxon>Rhodnius</taxon>
    </lineage>
</organism>
<dbReference type="EMBL" id="ACPB03005173">
    <property type="status" value="NOT_ANNOTATED_CDS"/>
    <property type="molecule type" value="Genomic_DNA"/>
</dbReference>
<evidence type="ECO:0000259" key="5">
    <source>
        <dbReference type="Pfam" id="PF25062"/>
    </source>
</evidence>
<dbReference type="InterPro" id="IPR011990">
    <property type="entry name" value="TPR-like_helical_dom_sf"/>
</dbReference>
<dbReference type="STRING" id="13249.T1HBZ8"/>
<dbReference type="InterPro" id="IPR056833">
    <property type="entry name" value="ARM_TT21_N"/>
</dbReference>
<dbReference type="Gene3D" id="1.25.40.10">
    <property type="entry name" value="Tetratricopeptide repeat domain"/>
    <property type="match status" value="5"/>
</dbReference>
<dbReference type="AlphaFoldDB" id="T1HBZ8"/>
<keyword evidence="10" id="KW-1185">Reference proteome</keyword>
<evidence type="ECO:0000259" key="4">
    <source>
        <dbReference type="Pfam" id="PF25060"/>
    </source>
</evidence>
<dbReference type="SUPFAM" id="SSF81901">
    <property type="entry name" value="HCP-like"/>
    <property type="match status" value="1"/>
</dbReference>
<evidence type="ECO:0000259" key="7">
    <source>
        <dbReference type="Pfam" id="PF25064"/>
    </source>
</evidence>
<feature type="domain" description="Tetratricopeptide repeat protein 21A/21B fourth ARM" evidence="8">
    <location>
        <begin position="735"/>
        <end position="791"/>
    </location>
</feature>
<feature type="domain" description="Tetratricopeptide repeat protein 21A/21B fifth ARM repeats" evidence="7">
    <location>
        <begin position="897"/>
        <end position="1011"/>
    </location>
</feature>
<evidence type="ECO:0000313" key="9">
    <source>
        <dbReference type="EnsemblMetazoa" id="RPRC001560-PA"/>
    </source>
</evidence>
<dbReference type="PANTHER" id="PTHR14699:SF0">
    <property type="entry name" value="TETRATRICOPEPTIDE REPEAT PROTEIN 21 HOMOLOG"/>
    <property type="match status" value="1"/>
</dbReference>
<dbReference type="GO" id="GO:0005929">
    <property type="term" value="C:cilium"/>
    <property type="evidence" value="ECO:0007669"/>
    <property type="project" value="GOC"/>
</dbReference>
<comment type="similarity">
    <text evidence="1">Belongs to the TTC21 family.</text>
</comment>
<dbReference type="Pfam" id="PF25068">
    <property type="entry name" value="ARM_TT21_4th"/>
    <property type="match status" value="1"/>
</dbReference>
<dbReference type="Pfam" id="PF13424">
    <property type="entry name" value="TPR_12"/>
    <property type="match status" value="1"/>
</dbReference>
<dbReference type="Pfam" id="PF25064">
    <property type="entry name" value="ARM_TT21_5th"/>
    <property type="match status" value="1"/>
</dbReference>
<dbReference type="SUPFAM" id="SSF48452">
    <property type="entry name" value="TPR-like"/>
    <property type="match status" value="4"/>
</dbReference>
<dbReference type="EnsemblMetazoa" id="RPRC001560-RA">
    <property type="protein sequence ID" value="RPRC001560-PA"/>
    <property type="gene ID" value="RPRC001560"/>
</dbReference>
<feature type="domain" description="Tetratricopeptide repeat protein 21A/21B C-terminal ARM" evidence="6">
    <location>
        <begin position="1022"/>
        <end position="1231"/>
    </location>
</feature>
<dbReference type="SMART" id="SM00028">
    <property type="entry name" value="TPR"/>
    <property type="match status" value="11"/>
</dbReference>
<dbReference type="Pfam" id="PF13181">
    <property type="entry name" value="TPR_8"/>
    <property type="match status" value="1"/>
</dbReference>
<dbReference type="Pfam" id="PF25058">
    <property type="entry name" value="ARM_TT21"/>
    <property type="match status" value="1"/>
</dbReference>
<dbReference type="PROSITE" id="PS50005">
    <property type="entry name" value="TPR"/>
    <property type="match status" value="4"/>
</dbReference>
<dbReference type="InterPro" id="IPR019734">
    <property type="entry name" value="TPR_rpt"/>
</dbReference>
<feature type="domain" description="Tetratricopeptide repeat protein 21A/21B N-terminal ARM repeat" evidence="5">
    <location>
        <begin position="6"/>
        <end position="217"/>
    </location>
</feature>
<evidence type="ECO:0000259" key="8">
    <source>
        <dbReference type="Pfam" id="PF25068"/>
    </source>
</evidence>
<reference evidence="9" key="1">
    <citation type="submission" date="2015-05" db="UniProtKB">
        <authorList>
            <consortium name="EnsemblMetazoa"/>
        </authorList>
    </citation>
    <scope>IDENTIFICATION</scope>
</reference>
<dbReference type="Proteomes" id="UP000015103">
    <property type="component" value="Unassembled WGS sequence"/>
</dbReference>
<dbReference type="RefSeq" id="XP_073979522.1">
    <property type="nucleotide sequence ID" value="XM_074123421.1"/>
</dbReference>
<dbReference type="InParanoid" id="T1HBZ8"/>
<dbReference type="Pfam" id="PF25060">
    <property type="entry name" value="ARM_TT21_2nd"/>
    <property type="match status" value="1"/>
</dbReference>
<evidence type="ECO:0000256" key="2">
    <source>
        <dbReference type="ARBA" id="ARBA00022737"/>
    </source>
</evidence>
<dbReference type="InterPro" id="IPR056835">
    <property type="entry name" value="ARM_TT21_5th"/>
</dbReference>
<dbReference type="GO" id="GO:0030991">
    <property type="term" value="C:intraciliary transport particle A"/>
    <property type="evidence" value="ECO:0007669"/>
    <property type="project" value="TreeGrafter"/>
</dbReference>
<keyword evidence="2" id="KW-0677">Repeat</keyword>
<dbReference type="GeneID" id="141451718"/>
<dbReference type="RefSeq" id="XP_073979436.1">
    <property type="nucleotide sequence ID" value="XM_074123335.1"/>
</dbReference>
<dbReference type="Pfam" id="PF25062">
    <property type="entry name" value="ARM_TT21_N"/>
    <property type="match status" value="1"/>
</dbReference>
<dbReference type="Pfam" id="PF25063">
    <property type="entry name" value="ARM_TT21_C"/>
    <property type="match status" value="1"/>
</dbReference>
<dbReference type="OMA" id="NATCVRA"/>
<keyword evidence="3" id="KW-0802">TPR repeat</keyword>
<protein>
    <recommendedName>
        <fullName evidence="11">Tetratricopeptide repeat protein 21B</fullName>
    </recommendedName>
</protein>
<evidence type="ECO:0000259" key="6">
    <source>
        <dbReference type="Pfam" id="PF25063"/>
    </source>
</evidence>
<name>T1HBZ8_RHOPR</name>
<evidence type="ECO:0008006" key="11">
    <source>
        <dbReference type="Google" id="ProtNLM"/>
    </source>
</evidence>
<dbReference type="HOGENOM" id="CLU_006149_0_0_1"/>
<feature type="domain" description="Tetratricopeptide repeat protein 21A/21B second ARM" evidence="4">
    <location>
        <begin position="256"/>
        <end position="528"/>
    </location>
</feature>
<proteinExistence type="inferred from homology"/>
<dbReference type="InterPro" id="IPR056836">
    <property type="entry name" value="ARM_TT21_4th"/>
</dbReference>
<dbReference type="InterPro" id="IPR040364">
    <property type="entry name" value="TTC21A/TTC21B"/>
</dbReference>
<dbReference type="PANTHER" id="PTHR14699">
    <property type="entry name" value="STI2 PROTEIN-RELATED"/>
    <property type="match status" value="1"/>
</dbReference>
<dbReference type="VEuPathDB" id="VectorBase:RPRC001560"/>
<evidence type="ECO:0000256" key="1">
    <source>
        <dbReference type="ARBA" id="ARBA00010935"/>
    </source>
</evidence>
<dbReference type="InterPro" id="IPR056832">
    <property type="entry name" value="ARM_TT21_2nd"/>
</dbReference>
<dbReference type="eggNOG" id="ENOG502QQAB">
    <property type="taxonomic scope" value="Eukaryota"/>
</dbReference>
<evidence type="ECO:0000256" key="3">
    <source>
        <dbReference type="ARBA" id="ARBA00022803"/>
    </source>
</evidence>
<accession>T1HBZ8</accession>
<sequence>MDFMTINFIYRRRWYETVSRLTTSAASTDPTAALFKAISHANVDHISEALQVLSIFSLQQDASVAAIKASIYIHNSCQVVDREAVNHLEETLKDKLKNSRTAQSLYLESLYLYLIGENEEATTAAESSLKMESNSSKVLALLGWLNLDSKKVRIAARYFSQALQDKDNSDAALGELHCINPLEGLSRINKLVVRHPREMVPIIYKIELLLCTRQWELLLDSLLRAAGLDSTNLSVLQIQALKLVIDGKYEECTTVIEKLHSEIEKQETRAWWLFLENISLFSRVCGGNLILYSSLERFAKSAMRVCTIKGSPKVLLEIGHFYYVWGKQLFASDANESDVREKLKLAESILRRAANSDESTRSLVFLIMIELVNTETIKTQVYDQLDVLSGLGVEKDNPEFLLAKVLARIVTDQDSIVELLDKAVTAQQSKSSTSKYGVSYLIALDPQLLVDIAAAYPKTKLGEKHRIRVLMLVVETIPGFVNASLELGRAHLSLGQSEEALKIFEHVASVDPGNPYGYLLQAQIYVMKEDFEKARDILELGLSNNLQVIEYPKYHILQASIAKSNKDDNLVVTELKQALTMNNGKRMLTQEELSEVYLDLSGAYMRSKKIKEASEAIKEARELLSGTDDNTVVTIAQARLSLTNGDIRGALSLLSSVPKGNPCYVQAQKEKGEIFLQELQDGLGYSQCYQALVEEDPSIDNLIMLAEAYMNIQEPELAIQTYEKAMGMNTNDRLSCKFARIYVKCHQYSKAIKAYKNSGEEGSLELAELLLKLGQPEKAEQALANLPLSRKAITLAKIYEKLNDFPKAISMLREATSLQTAADPEWSAKLYRQMAVYCTSQRDYKEAINLYKRALQYTPNDSSLQIALVKLYMQVDDWTNCDETCKVILAKDPENEPALLTTADLALRRVDLPAAMTSFSSILDRRPDYWVALARLIEVCRRCDKLQSALPYLQLAKEKSGGHTSPGLSYCQGLYEWYRRDTQAAVASFNSARTDSEWGPQAVYNMIEMALSHSGNSNGAITAHRLLAELKPRGEDEENTIGLVEGFIRLATGDKSEIERAIIDFTSLANSESLRVGASLGLAMGYSEQNQIARAKAVLKRIAKLPWSLEEADYLERCWLMLAEIYISNGVQQSAQAHELLQRVITHNRSCIKAFTLLAALATKDNNYQKAGEHYRQAWRLSGESDPSLGYKLGYTQLKSKQYADAIATCQRVLQLHPDYPKIRKDILEKALPRLRT</sequence>
<dbReference type="GO" id="GO:0061512">
    <property type="term" value="P:protein localization to cilium"/>
    <property type="evidence" value="ECO:0007669"/>
    <property type="project" value="TreeGrafter"/>
</dbReference>
<dbReference type="InterPro" id="IPR056834">
    <property type="entry name" value="ARM_TT21_C"/>
</dbReference>
<evidence type="ECO:0000313" key="10">
    <source>
        <dbReference type="Proteomes" id="UP000015103"/>
    </source>
</evidence>